<evidence type="ECO:0000313" key="1">
    <source>
        <dbReference type="EMBL" id="KAG6967206.1"/>
    </source>
</evidence>
<sequence>MEVAVTKQHAHPNTVYHCLYGYYNLGFSKKDLAHIYAKSERSIPLHFPR</sequence>
<dbReference type="EMBL" id="JAENGZ010000151">
    <property type="protein sequence ID" value="KAG6967206.1"/>
    <property type="molecule type" value="Genomic_DNA"/>
</dbReference>
<dbReference type="Proteomes" id="UP000688947">
    <property type="component" value="Unassembled WGS sequence"/>
</dbReference>
<dbReference type="AlphaFoldDB" id="A0A8T1URN2"/>
<gene>
    <name evidence="1" type="ORF">JG687_00004402</name>
</gene>
<reference evidence="1" key="1">
    <citation type="submission" date="2021-01" db="EMBL/GenBank/DDBJ databases">
        <title>Phytophthora aleatoria, a newly-described species from Pinus radiata is distinct from Phytophthora cactorum isolates based on comparative genomics.</title>
        <authorList>
            <person name="Mcdougal R."/>
            <person name="Panda P."/>
            <person name="Williams N."/>
            <person name="Studholme D.J."/>
        </authorList>
    </citation>
    <scope>NUCLEOTIDE SEQUENCE</scope>
    <source>
        <strain evidence="1">NZFS 3830</strain>
    </source>
</reference>
<dbReference type="OrthoDB" id="125097at2759"/>
<evidence type="ECO:0000313" key="2">
    <source>
        <dbReference type="Proteomes" id="UP000688947"/>
    </source>
</evidence>
<proteinExistence type="predicted"/>
<name>A0A8T1URN2_9STRA</name>
<organism evidence="1 2">
    <name type="scientific">Phytophthora cactorum</name>
    <dbReference type="NCBI Taxonomy" id="29920"/>
    <lineage>
        <taxon>Eukaryota</taxon>
        <taxon>Sar</taxon>
        <taxon>Stramenopiles</taxon>
        <taxon>Oomycota</taxon>
        <taxon>Peronosporomycetes</taxon>
        <taxon>Peronosporales</taxon>
        <taxon>Peronosporaceae</taxon>
        <taxon>Phytophthora</taxon>
    </lineage>
</organism>
<accession>A0A8T1URN2</accession>
<comment type="caution">
    <text evidence="1">The sequence shown here is derived from an EMBL/GenBank/DDBJ whole genome shotgun (WGS) entry which is preliminary data.</text>
</comment>
<protein>
    <submittedName>
        <fullName evidence="1">Uncharacterized protein</fullName>
    </submittedName>
</protein>